<dbReference type="STRING" id="938405.SAMN02927895_00379"/>
<evidence type="ECO:0000313" key="2">
    <source>
        <dbReference type="EMBL" id="SDC18871.1"/>
    </source>
</evidence>
<feature type="region of interest" description="Disordered" evidence="1">
    <location>
        <begin position="1"/>
        <end position="20"/>
    </location>
</feature>
<gene>
    <name evidence="2" type="ORF">SAMN04487779_1001193</name>
</gene>
<dbReference type="Proteomes" id="UP000198925">
    <property type="component" value="Unassembled WGS sequence"/>
</dbReference>
<keyword evidence="3" id="KW-1185">Reference proteome</keyword>
<evidence type="ECO:0000256" key="1">
    <source>
        <dbReference type="SAM" id="MobiDB-lite"/>
    </source>
</evidence>
<dbReference type="AlphaFoldDB" id="A0A1G6JJL9"/>
<evidence type="ECO:0000313" key="3">
    <source>
        <dbReference type="Proteomes" id="UP000198925"/>
    </source>
</evidence>
<protein>
    <submittedName>
        <fullName evidence="2">Uncharacterized protein</fullName>
    </submittedName>
</protein>
<dbReference type="EMBL" id="FMZX01000001">
    <property type="protein sequence ID" value="SDC18871.1"/>
    <property type="molecule type" value="Genomic_DNA"/>
</dbReference>
<sequence length="420" mass="44870">MTFADPQPAQLRQGSRFPASPSLTAANPGLDAFVALCGEAAWAARLADIGNRAQTGSLTGRAAQQRHALELALARISGRQALTRATSTERRLCAFAEEAVRLADSLPEGPRARLRDQILAGLTGEATLIPIFHLLRTAALLRESGFSIRFTGLAEGTSHDLLVERDGASAEVICETVSAEEGRPVHRGHWYALVDRITPGVQAWLAAHPGRYLLKMTLPEGISGPDDLARLHQQITGMLASERRQDAAAQAVLKLDPLMLAGTQAAGQTQASLSARLRAQFGPEAHLAITTDPGSGSVFVMAARAGRENEIASAVARRLGRMAEDRLSGHKPGIAAVFLEDLDRAEWRGLREQLELEGAVRRFLTTAPARRVVAVTCASRFEMFGAAPPDAAIEPALRFRNPAHPAAKLQALAPAILSSM</sequence>
<accession>A0A1G6JJL9</accession>
<name>A0A1G6JJL9_9PROT</name>
<reference evidence="2 3" key="1">
    <citation type="submission" date="2016-10" db="EMBL/GenBank/DDBJ databases">
        <authorList>
            <person name="de Groot N.N."/>
        </authorList>
    </citation>
    <scope>NUCLEOTIDE SEQUENCE [LARGE SCALE GENOMIC DNA]</scope>
    <source>
        <strain evidence="2 3">CPCC 100156</strain>
    </source>
</reference>
<organism evidence="2 3">
    <name type="scientific">Belnapia rosea</name>
    <dbReference type="NCBI Taxonomy" id="938405"/>
    <lineage>
        <taxon>Bacteria</taxon>
        <taxon>Pseudomonadati</taxon>
        <taxon>Pseudomonadota</taxon>
        <taxon>Alphaproteobacteria</taxon>
        <taxon>Acetobacterales</taxon>
        <taxon>Roseomonadaceae</taxon>
        <taxon>Belnapia</taxon>
    </lineage>
</organism>
<proteinExistence type="predicted"/>
<dbReference type="RefSeq" id="WP_090659604.1">
    <property type="nucleotide sequence ID" value="NZ_FMZX01000001.1"/>
</dbReference>